<dbReference type="InterPro" id="IPR002508">
    <property type="entry name" value="MurNAc-LAA_cat"/>
</dbReference>
<dbReference type="Gene3D" id="2.60.40.3500">
    <property type="match status" value="1"/>
</dbReference>
<dbReference type="CDD" id="cd02696">
    <property type="entry name" value="MurNAc-LAA"/>
    <property type="match status" value="1"/>
</dbReference>
<dbReference type="Gene3D" id="3.40.630.40">
    <property type="entry name" value="Zn-dependent exopeptidases"/>
    <property type="match status" value="1"/>
</dbReference>
<feature type="domain" description="MurNAc-LAA" evidence="2">
    <location>
        <begin position="184"/>
        <end position="293"/>
    </location>
</feature>
<reference evidence="3" key="2">
    <citation type="submission" date="2022-01" db="EMBL/GenBank/DDBJ databases">
        <authorList>
            <person name="Zivanovic Y."/>
            <person name="Moreira D."/>
            <person name="Lopez-Garcia P."/>
        </authorList>
    </citation>
    <scope>NUCLEOTIDE SEQUENCE</scope>
    <source>
        <strain evidence="3">G9</strain>
    </source>
</reference>
<accession>A0ABT6EXY8</accession>
<keyword evidence="1" id="KW-0378">Hydrolase</keyword>
<evidence type="ECO:0000313" key="4">
    <source>
        <dbReference type="Proteomes" id="UP001154265"/>
    </source>
</evidence>
<evidence type="ECO:0000256" key="1">
    <source>
        <dbReference type="ARBA" id="ARBA00022801"/>
    </source>
</evidence>
<dbReference type="PANTHER" id="PTHR30404">
    <property type="entry name" value="N-ACETYLMURAMOYL-L-ALANINE AMIDASE"/>
    <property type="match status" value="1"/>
</dbReference>
<proteinExistence type="predicted"/>
<name>A0ABT6EXY8_9SYNE</name>
<protein>
    <submittedName>
        <fullName evidence="3">N-acetylmuramoyl-L-alanine amidase</fullName>
    </submittedName>
</protein>
<reference evidence="3" key="1">
    <citation type="journal article" date="2022" name="Genome Biol. Evol.">
        <title>A New Gene Family Diagnostic for Intracellular Biomineralization of Amorphous Ca Carbonates by Cyanobacteria.</title>
        <authorList>
            <person name="Benzerara K."/>
            <person name="Duprat E."/>
            <person name="Bitard-Feildel T."/>
            <person name="Caumes G."/>
            <person name="Cassier-Chauvat C."/>
            <person name="Chauvat F."/>
            <person name="Dezi M."/>
            <person name="Diop S.I."/>
            <person name="Gaschignard G."/>
            <person name="Gorgen S."/>
            <person name="Gugger M."/>
            <person name="Lopez-Garcia P."/>
            <person name="Millet M."/>
            <person name="Skouri-Panet F."/>
            <person name="Moreira D."/>
            <person name="Callebaut I."/>
        </authorList>
    </citation>
    <scope>NUCLEOTIDE SEQUENCE</scope>
    <source>
        <strain evidence="3">G9</strain>
    </source>
</reference>
<dbReference type="RefSeq" id="WP_277866576.1">
    <property type="nucleotide sequence ID" value="NZ_JAKKUT010000002.1"/>
</dbReference>
<evidence type="ECO:0000313" key="3">
    <source>
        <dbReference type="EMBL" id="MDG2990670.1"/>
    </source>
</evidence>
<dbReference type="PANTHER" id="PTHR30404:SF0">
    <property type="entry name" value="N-ACETYLMURAMOYL-L-ALANINE AMIDASE AMIC"/>
    <property type="match status" value="1"/>
</dbReference>
<dbReference type="InterPro" id="IPR021731">
    <property type="entry name" value="AMIN_dom"/>
</dbReference>
<organism evidence="3 4">
    <name type="scientific">Candidatus Synechococcus calcipolaris G9</name>
    <dbReference type="NCBI Taxonomy" id="1497997"/>
    <lineage>
        <taxon>Bacteria</taxon>
        <taxon>Bacillati</taxon>
        <taxon>Cyanobacteriota</taxon>
        <taxon>Cyanophyceae</taxon>
        <taxon>Synechococcales</taxon>
        <taxon>Synechococcaceae</taxon>
        <taxon>Synechococcus</taxon>
    </lineage>
</organism>
<sequence length="298" mass="33090">MGRLEMVAEEGVRPQVQLLSNPARLVVDLPGTSFGRPLTQRSIGNFVREVRVGQFTPQVTRIVIELGPNYTMRPQEVKVRALAPNRWYIQLPKFLPLEGSAVARAQPIQIAVPNPPAYPRARVVIAVDPGHGGRDPGAVGIGGLREKDVVLDISQQLSRILQQRGVQVVLTRNDDRELDLAPRVSRAAQVNARAFVSIHANAFSMSRPDINGLETYYYATGLPLARAIHNSILSRVQVRDRGVRQARFYVLRHTTMPAVLVEVGFLTGREDARNLARPEHRQALAVAIADGIVRYFRL</sequence>
<evidence type="ECO:0000259" key="2">
    <source>
        <dbReference type="SMART" id="SM00646"/>
    </source>
</evidence>
<comment type="caution">
    <text evidence="3">The sequence shown here is derived from an EMBL/GenBank/DDBJ whole genome shotgun (WGS) entry which is preliminary data.</text>
</comment>
<dbReference type="InterPro" id="IPR050695">
    <property type="entry name" value="N-acetylmuramoyl_amidase_3"/>
</dbReference>
<dbReference type="Pfam" id="PF01520">
    <property type="entry name" value="Amidase_3"/>
    <property type="match status" value="1"/>
</dbReference>
<dbReference type="SUPFAM" id="SSF53187">
    <property type="entry name" value="Zn-dependent exopeptidases"/>
    <property type="match status" value="1"/>
</dbReference>
<dbReference type="Pfam" id="PF11741">
    <property type="entry name" value="AMIN"/>
    <property type="match status" value="1"/>
</dbReference>
<gene>
    <name evidence="3" type="ORF">L3556_06945</name>
</gene>
<dbReference type="SMART" id="SM00646">
    <property type="entry name" value="Ami_3"/>
    <property type="match status" value="1"/>
</dbReference>
<keyword evidence="4" id="KW-1185">Reference proteome</keyword>
<dbReference type="EMBL" id="JAKKUT010000002">
    <property type="protein sequence ID" value="MDG2990670.1"/>
    <property type="molecule type" value="Genomic_DNA"/>
</dbReference>
<dbReference type="Proteomes" id="UP001154265">
    <property type="component" value="Unassembled WGS sequence"/>
</dbReference>